<dbReference type="GO" id="GO:0052913">
    <property type="term" value="F:16S rRNA (guanine(966)-N(2))-methyltransferase activity"/>
    <property type="evidence" value="ECO:0007669"/>
    <property type="project" value="UniProtKB-EC"/>
</dbReference>
<dbReference type="CDD" id="cd02440">
    <property type="entry name" value="AdoMet_MTases"/>
    <property type="match status" value="1"/>
</dbReference>
<name>A0ABY5BS40_9LACO</name>
<dbReference type="RefSeq" id="WP_252796586.1">
    <property type="nucleotide sequence ID" value="NZ_CP097118.1"/>
</dbReference>
<evidence type="ECO:0000256" key="1">
    <source>
        <dbReference type="ARBA" id="ARBA00022603"/>
    </source>
</evidence>
<evidence type="ECO:0000313" key="4">
    <source>
        <dbReference type="Proteomes" id="UP001057025"/>
    </source>
</evidence>
<dbReference type="EMBL" id="CP097118">
    <property type="protein sequence ID" value="USS87288.1"/>
    <property type="molecule type" value="Genomic_DNA"/>
</dbReference>
<dbReference type="PIRSF" id="PIRSF004553">
    <property type="entry name" value="CHP00095"/>
    <property type="match status" value="1"/>
</dbReference>
<proteinExistence type="predicted"/>
<dbReference type="PANTHER" id="PTHR43542:SF1">
    <property type="entry name" value="METHYLTRANSFERASE"/>
    <property type="match status" value="1"/>
</dbReference>
<dbReference type="InterPro" id="IPR004398">
    <property type="entry name" value="RNA_MeTrfase_RsmD"/>
</dbReference>
<dbReference type="PANTHER" id="PTHR43542">
    <property type="entry name" value="METHYLTRANSFERASE"/>
    <property type="match status" value="1"/>
</dbReference>
<dbReference type="Proteomes" id="UP001057025">
    <property type="component" value="Chromosome"/>
</dbReference>
<dbReference type="EC" id="2.1.1.171" evidence="3"/>
<gene>
    <name evidence="3" type="primary">rsmD</name>
    <name evidence="3" type="ORF">M3M39_03980</name>
</gene>
<dbReference type="Gene3D" id="3.40.50.150">
    <property type="entry name" value="Vaccinia Virus protein VP39"/>
    <property type="match status" value="1"/>
</dbReference>
<dbReference type="SUPFAM" id="SSF53335">
    <property type="entry name" value="S-adenosyl-L-methionine-dependent methyltransferases"/>
    <property type="match status" value="1"/>
</dbReference>
<dbReference type="PROSITE" id="PS00092">
    <property type="entry name" value="N6_MTASE"/>
    <property type="match status" value="1"/>
</dbReference>
<dbReference type="NCBIfam" id="TIGR00095">
    <property type="entry name" value="16S rRNA (guanine(966)-N(2))-methyltransferase RsmD"/>
    <property type="match status" value="1"/>
</dbReference>
<evidence type="ECO:0000313" key="3">
    <source>
        <dbReference type="EMBL" id="USS87288.1"/>
    </source>
</evidence>
<organism evidence="3 4">
    <name type="scientific">Fructilactobacillus hinvesii</name>
    <dbReference type="NCBI Taxonomy" id="2940300"/>
    <lineage>
        <taxon>Bacteria</taxon>
        <taxon>Bacillati</taxon>
        <taxon>Bacillota</taxon>
        <taxon>Bacilli</taxon>
        <taxon>Lactobacillales</taxon>
        <taxon>Lactobacillaceae</taxon>
        <taxon>Fructilactobacillus</taxon>
    </lineage>
</organism>
<sequence>MRIIAGTYGGRKLHPVPGNKTRPTTDKVRESIFNMIGPYFQGGNFLDLFAGSGAVALEALSRGMQAAVLVDRQFAAIKTIKQNATIITDQDQSVRVWKMPAEHALQKLAQAQERFDIIFLDPPYAQQQMVKQLAEITELQLLRPGGLVICETDRTAELGEIPDYDLVRQKDYGLTLVTIYRGKEPAA</sequence>
<dbReference type="InterPro" id="IPR029063">
    <property type="entry name" value="SAM-dependent_MTases_sf"/>
</dbReference>
<reference evidence="3" key="1">
    <citation type="submission" date="2022-05" db="EMBL/GenBank/DDBJ databases">
        <authorList>
            <person name="Oliphant S.A."/>
            <person name="Watson-Haigh N.S."/>
            <person name="Sumby K.M."/>
            <person name="Gardner J.M."/>
            <person name="Jiranek V."/>
        </authorList>
    </citation>
    <scope>NUCLEOTIDE SEQUENCE</scope>
    <source>
        <strain evidence="3">KI11_C11</strain>
    </source>
</reference>
<dbReference type="Pfam" id="PF03602">
    <property type="entry name" value="Cons_hypoth95"/>
    <property type="match status" value="1"/>
</dbReference>
<accession>A0ABY5BS40</accession>
<keyword evidence="2 3" id="KW-0808">Transferase</keyword>
<keyword evidence="4" id="KW-1185">Reference proteome</keyword>
<keyword evidence="1 3" id="KW-0489">Methyltransferase</keyword>
<protein>
    <submittedName>
        <fullName evidence="3">16S rRNA (Guanine(966)-N(2))-methyltransferase RsmD</fullName>
        <ecNumber evidence="3">2.1.1.171</ecNumber>
    </submittedName>
</protein>
<evidence type="ECO:0000256" key="2">
    <source>
        <dbReference type="ARBA" id="ARBA00022679"/>
    </source>
</evidence>
<dbReference type="InterPro" id="IPR002052">
    <property type="entry name" value="DNA_methylase_N6_adenine_CS"/>
</dbReference>